<accession>A0ABN0F5E8</accession>
<dbReference type="PANTHER" id="PTHR11469:SF1">
    <property type="entry name" value="GLUCOSE-6-PHOSPHATE ISOMERASE"/>
    <property type="match status" value="1"/>
</dbReference>
<dbReference type="Proteomes" id="UP000004980">
    <property type="component" value="Unassembled WGS sequence"/>
</dbReference>
<keyword evidence="1" id="KW-0312">Gluconeogenesis</keyword>
<dbReference type="EC" id="5.3.1.9" evidence="4"/>
<evidence type="ECO:0000313" key="5">
    <source>
        <dbReference type="Proteomes" id="UP000004980"/>
    </source>
</evidence>
<dbReference type="PANTHER" id="PTHR11469">
    <property type="entry name" value="GLUCOSE-6-PHOSPHATE ISOMERASE"/>
    <property type="match status" value="1"/>
</dbReference>
<sequence>MGLLVVWQGNFFGAQTVTVLRYEQYLTCFPAYLQQLTIENNGKHLALDATCVGYQTGPIYWGNPAPTASILHGAKVLRRTDNGNPIKQQDVFHYRSRCEIS</sequence>
<keyword evidence="5" id="KW-1185">Reference proteome</keyword>
<comment type="caution">
    <text evidence="4">The sequence shown here is derived from an EMBL/GenBank/DDBJ whole genome shotgun (WGS) entry which is preliminary data.</text>
</comment>
<dbReference type="GO" id="GO:0004347">
    <property type="term" value="F:glucose-6-phosphate isomerase activity"/>
    <property type="evidence" value="ECO:0007669"/>
    <property type="project" value="UniProtKB-EC"/>
</dbReference>
<dbReference type="Pfam" id="PF00342">
    <property type="entry name" value="PGI"/>
    <property type="match status" value="1"/>
</dbReference>
<dbReference type="SUPFAM" id="SSF53697">
    <property type="entry name" value="SIS domain"/>
    <property type="match status" value="1"/>
</dbReference>
<proteinExistence type="predicted"/>
<dbReference type="PROSITE" id="PS51463">
    <property type="entry name" value="P_GLUCOSE_ISOMERASE_3"/>
    <property type="match status" value="1"/>
</dbReference>
<dbReference type="InterPro" id="IPR001672">
    <property type="entry name" value="G6P_Isomerase"/>
</dbReference>
<dbReference type="EMBL" id="AKAU01000292">
    <property type="protein sequence ID" value="EIM93810.1"/>
    <property type="molecule type" value="Genomic_DNA"/>
</dbReference>
<gene>
    <name evidence="4" type="primary">pgi</name>
    <name evidence="4" type="ORF">WQE_47239</name>
</gene>
<evidence type="ECO:0000256" key="2">
    <source>
        <dbReference type="ARBA" id="ARBA00023152"/>
    </source>
</evidence>
<dbReference type="RefSeq" id="WP_009770952.1">
    <property type="nucleotide sequence ID" value="NZ_AKAU01000292.1"/>
</dbReference>
<evidence type="ECO:0000256" key="3">
    <source>
        <dbReference type="ARBA" id="ARBA00023235"/>
    </source>
</evidence>
<dbReference type="Gene3D" id="3.40.50.10490">
    <property type="entry name" value="Glucose-6-phosphate isomerase like protein, domain 1"/>
    <property type="match status" value="1"/>
</dbReference>
<evidence type="ECO:0000313" key="4">
    <source>
        <dbReference type="EMBL" id="EIM93810.1"/>
    </source>
</evidence>
<keyword evidence="3 4" id="KW-0413">Isomerase</keyword>
<keyword evidence="2" id="KW-0324">Glycolysis</keyword>
<dbReference type="InterPro" id="IPR046348">
    <property type="entry name" value="SIS_dom_sf"/>
</dbReference>
<evidence type="ECO:0000256" key="1">
    <source>
        <dbReference type="ARBA" id="ARBA00022432"/>
    </source>
</evidence>
<organism evidence="4 5">
    <name type="scientific">Paraburkholderia hospita</name>
    <dbReference type="NCBI Taxonomy" id="169430"/>
    <lineage>
        <taxon>Bacteria</taxon>
        <taxon>Pseudomonadati</taxon>
        <taxon>Pseudomonadota</taxon>
        <taxon>Betaproteobacteria</taxon>
        <taxon>Burkholderiales</taxon>
        <taxon>Burkholderiaceae</taxon>
        <taxon>Paraburkholderia</taxon>
    </lineage>
</organism>
<reference evidence="4 5" key="1">
    <citation type="journal article" date="2012" name="J. Bacteriol.">
        <title>Draft Genome Sequence of the Soil Bacterium Burkholderia terrae Strain BS001, Which Interacts with Fungal Surface Structures.</title>
        <authorList>
            <person name="Nazir R."/>
            <person name="Hansen M.A."/>
            <person name="Sorensen S."/>
            <person name="van Elsas J.D."/>
        </authorList>
    </citation>
    <scope>NUCLEOTIDE SEQUENCE [LARGE SCALE GENOMIC DNA]</scope>
    <source>
        <strain evidence="4 5">BS001</strain>
    </source>
</reference>
<name>A0ABN0F5E8_9BURK</name>
<protein>
    <submittedName>
        <fullName evidence="4">Glucose-6-phosphate isomerase</fullName>
        <ecNumber evidence="4">5.3.1.9</ecNumber>
    </submittedName>
</protein>